<name>A0A4U1C6Y8_9SPHI</name>
<reference evidence="2 3" key="1">
    <citation type="submission" date="2019-04" db="EMBL/GenBank/DDBJ databases">
        <title>Pedobacter sp. AR-2-6 sp. nov., isolated from Arctic soil.</title>
        <authorList>
            <person name="Dahal R.H."/>
            <person name="Kim D.-U."/>
        </authorList>
    </citation>
    <scope>NUCLEOTIDE SEQUENCE [LARGE SCALE GENOMIC DNA]</scope>
    <source>
        <strain evidence="2 3">AR-2-6</strain>
    </source>
</reference>
<organism evidence="2 3">
    <name type="scientific">Pedobacter cryotolerans</name>
    <dbReference type="NCBI Taxonomy" id="2571270"/>
    <lineage>
        <taxon>Bacteria</taxon>
        <taxon>Pseudomonadati</taxon>
        <taxon>Bacteroidota</taxon>
        <taxon>Sphingobacteriia</taxon>
        <taxon>Sphingobacteriales</taxon>
        <taxon>Sphingobacteriaceae</taxon>
        <taxon>Pedobacter</taxon>
    </lineage>
</organism>
<gene>
    <name evidence="2" type="ORF">FA045_08525</name>
</gene>
<keyword evidence="1" id="KW-0732">Signal</keyword>
<dbReference type="InterPro" id="IPR017946">
    <property type="entry name" value="PLC-like_Pdiesterase_TIM-brl"/>
</dbReference>
<dbReference type="GO" id="GO:0008081">
    <property type="term" value="F:phosphoric diester hydrolase activity"/>
    <property type="evidence" value="ECO:0007669"/>
    <property type="project" value="InterPro"/>
</dbReference>
<dbReference type="OrthoDB" id="9794455at2"/>
<dbReference type="SUPFAM" id="SSF51695">
    <property type="entry name" value="PLC-like phosphodiesterases"/>
    <property type="match status" value="1"/>
</dbReference>
<dbReference type="AlphaFoldDB" id="A0A4U1C6Y8"/>
<feature type="signal peptide" evidence="1">
    <location>
        <begin position="1"/>
        <end position="19"/>
    </location>
</feature>
<dbReference type="PROSITE" id="PS51257">
    <property type="entry name" value="PROKAR_LIPOPROTEIN"/>
    <property type="match status" value="1"/>
</dbReference>
<evidence type="ECO:0000256" key="1">
    <source>
        <dbReference type="SAM" id="SignalP"/>
    </source>
</evidence>
<comment type="caution">
    <text evidence="2">The sequence shown here is derived from an EMBL/GenBank/DDBJ whole genome shotgun (WGS) entry which is preliminary data.</text>
</comment>
<accession>A0A4U1C6Y8</accession>
<evidence type="ECO:0000313" key="2">
    <source>
        <dbReference type="EMBL" id="TKC01275.1"/>
    </source>
</evidence>
<feature type="chain" id="PRO_5020433601" evidence="1">
    <location>
        <begin position="20"/>
        <end position="257"/>
    </location>
</feature>
<dbReference type="RefSeq" id="WP_136876504.1">
    <property type="nucleotide sequence ID" value="NZ_SWBO01000004.1"/>
</dbReference>
<dbReference type="EMBL" id="SWBO01000004">
    <property type="protein sequence ID" value="TKC01275.1"/>
    <property type="molecule type" value="Genomic_DNA"/>
</dbReference>
<sequence length="257" mass="30157">MKKLICLALFLLIGVACFAQVKIHSHNDYLQQEPFFTAYQNKIFEIEVDVFLVGDSLIVAHSRKEIDPKNTLGKIYLDPIAQLFKQNIKRVSNDKQYTFSLMIDIKDEWGKVYPVLKREIEKYGSIFKRSNRKLNIQLVISGNRPEFTKFHTYPNWLFFDGLPNINYPKVDFKKVTMISDKFTNYSKWNEVGEISSADQKKLLEAVKKANLKNRYFRFWGAPDNKDCWQQLSKLGLVIINTDKIEECKTYFENKNGL</sequence>
<dbReference type="GO" id="GO:0006629">
    <property type="term" value="P:lipid metabolic process"/>
    <property type="evidence" value="ECO:0007669"/>
    <property type="project" value="InterPro"/>
</dbReference>
<keyword evidence="3" id="KW-1185">Reference proteome</keyword>
<protein>
    <submittedName>
        <fullName evidence="2">Glycerophosphodiester phosphodiesterase</fullName>
    </submittedName>
</protein>
<dbReference type="Proteomes" id="UP000310477">
    <property type="component" value="Unassembled WGS sequence"/>
</dbReference>
<proteinExistence type="predicted"/>
<evidence type="ECO:0000313" key="3">
    <source>
        <dbReference type="Proteomes" id="UP000310477"/>
    </source>
</evidence>